<evidence type="ECO:0000313" key="3">
    <source>
        <dbReference type="Proteomes" id="UP000559027"/>
    </source>
</evidence>
<evidence type="ECO:0000256" key="1">
    <source>
        <dbReference type="SAM" id="MobiDB-lite"/>
    </source>
</evidence>
<reference evidence="2 3" key="1">
    <citation type="journal article" date="2020" name="ISME J.">
        <title>Uncovering the hidden diversity of litter-decomposition mechanisms in mushroom-forming fungi.</title>
        <authorList>
            <person name="Floudas D."/>
            <person name="Bentzer J."/>
            <person name="Ahren D."/>
            <person name="Johansson T."/>
            <person name="Persson P."/>
            <person name="Tunlid A."/>
        </authorList>
    </citation>
    <scope>NUCLEOTIDE SEQUENCE [LARGE SCALE GENOMIC DNA]</scope>
    <source>
        <strain evidence="2 3">CBS 146.42</strain>
    </source>
</reference>
<feature type="compositionally biased region" description="Basic and acidic residues" evidence="1">
    <location>
        <begin position="234"/>
        <end position="245"/>
    </location>
</feature>
<feature type="region of interest" description="Disordered" evidence="1">
    <location>
        <begin position="66"/>
        <end position="298"/>
    </location>
</feature>
<feature type="compositionally biased region" description="Polar residues" evidence="1">
    <location>
        <begin position="122"/>
        <end position="131"/>
    </location>
</feature>
<organism evidence="2 3">
    <name type="scientific">Leucocoprinus leucothites</name>
    <dbReference type="NCBI Taxonomy" id="201217"/>
    <lineage>
        <taxon>Eukaryota</taxon>
        <taxon>Fungi</taxon>
        <taxon>Dikarya</taxon>
        <taxon>Basidiomycota</taxon>
        <taxon>Agaricomycotina</taxon>
        <taxon>Agaricomycetes</taxon>
        <taxon>Agaricomycetidae</taxon>
        <taxon>Agaricales</taxon>
        <taxon>Agaricineae</taxon>
        <taxon>Agaricaceae</taxon>
        <taxon>Leucocoprinus</taxon>
    </lineage>
</organism>
<dbReference type="EMBL" id="JAACJO010000002">
    <property type="protein sequence ID" value="KAF5362224.1"/>
    <property type="molecule type" value="Genomic_DNA"/>
</dbReference>
<keyword evidence="3" id="KW-1185">Reference proteome</keyword>
<gene>
    <name evidence="2" type="ORF">D9756_002502</name>
</gene>
<accession>A0A8H5GC09</accession>
<proteinExistence type="predicted"/>
<name>A0A8H5GC09_9AGAR</name>
<evidence type="ECO:0000313" key="2">
    <source>
        <dbReference type="EMBL" id="KAF5362224.1"/>
    </source>
</evidence>
<feature type="compositionally biased region" description="Polar residues" evidence="1">
    <location>
        <begin position="79"/>
        <end position="88"/>
    </location>
</feature>
<feature type="compositionally biased region" description="Pro residues" evidence="1">
    <location>
        <begin position="134"/>
        <end position="143"/>
    </location>
</feature>
<sequence length="336" mass="37195">MFRAHSPYSPFFTSGLLWDPVSAQPTTDLPTDQQSIPSTIYFDVEFSDDDQYRSFLSLDLAETQSTRSLSLKRKPSSKNTARSFTSSRPKCDPISEVPSRNELRSGPSPKPVPSITLPSPPSRSTQLSISTAPPRLPSLPPLPSLDLDLSASPQRRKSIVPTKKSAASSPPPLIRLPTRQPSTASSHTRFRNRATALALLEGRQKPVVAPSPRQPRNFMSMSDDEDEDDDEDDVLPRSDSEDDPMRIFNPTFEPEDIVLPASPTTHSFPPSRVLRPSNGANLGGRKPSQRRAKHKSGKASEWFPLKSFIDLCNENDDDSGSGNWNWRSFIEVSTLS</sequence>
<feature type="compositionally biased region" description="Acidic residues" evidence="1">
    <location>
        <begin position="222"/>
        <end position="233"/>
    </location>
</feature>
<feature type="compositionally biased region" description="Basic and acidic residues" evidence="1">
    <location>
        <begin position="89"/>
        <end position="103"/>
    </location>
</feature>
<feature type="compositionally biased region" description="Low complexity" evidence="1">
    <location>
        <begin position="144"/>
        <end position="153"/>
    </location>
</feature>
<protein>
    <submittedName>
        <fullName evidence="2">Uncharacterized protein</fullName>
    </submittedName>
</protein>
<dbReference type="AlphaFoldDB" id="A0A8H5GC09"/>
<dbReference type="Proteomes" id="UP000559027">
    <property type="component" value="Unassembled WGS sequence"/>
</dbReference>
<feature type="compositionally biased region" description="Basic residues" evidence="1">
    <location>
        <begin position="287"/>
        <end position="297"/>
    </location>
</feature>
<comment type="caution">
    <text evidence="2">The sequence shown here is derived from an EMBL/GenBank/DDBJ whole genome shotgun (WGS) entry which is preliminary data.</text>
</comment>
<dbReference type="OrthoDB" id="3260393at2759"/>